<feature type="compositionally biased region" description="Basic and acidic residues" evidence="1">
    <location>
        <begin position="113"/>
        <end position="124"/>
    </location>
</feature>
<feature type="domain" description="CBF1-interacting co-repressor CIR N-terminal" evidence="2">
    <location>
        <begin position="8"/>
        <end position="44"/>
    </location>
</feature>
<dbReference type="SMART" id="SM01083">
    <property type="entry name" value="Cir_N"/>
    <property type="match status" value="1"/>
</dbReference>
<dbReference type="PANTHER" id="PTHR22093">
    <property type="entry name" value="LEUKOCYTE RECEPTOR CLUSTER LRC MEMBER 1"/>
    <property type="match status" value="1"/>
</dbReference>
<dbReference type="Proteomes" id="UP000887574">
    <property type="component" value="Unplaced"/>
</dbReference>
<dbReference type="InterPro" id="IPR039875">
    <property type="entry name" value="LENG1-like"/>
</dbReference>
<feature type="region of interest" description="Disordered" evidence="1">
    <location>
        <begin position="170"/>
        <end position="308"/>
    </location>
</feature>
<dbReference type="PANTHER" id="PTHR22093:SF0">
    <property type="entry name" value="LEUKOCYTE RECEPTOR CLUSTER MEMBER 1"/>
    <property type="match status" value="1"/>
</dbReference>
<dbReference type="InterPro" id="IPR019339">
    <property type="entry name" value="CIR_N_dom"/>
</dbReference>
<keyword evidence="3" id="KW-1185">Reference proteome</keyword>
<reference evidence="4" key="1">
    <citation type="submission" date="2022-11" db="UniProtKB">
        <authorList>
            <consortium name="WormBaseParasite"/>
        </authorList>
    </citation>
    <scope>IDENTIFICATION</scope>
</reference>
<dbReference type="AlphaFoldDB" id="A0A915CWF5"/>
<protein>
    <submittedName>
        <fullName evidence="4">CBF1-interacting co-repressor CIR N-terminal domain-containing protein</fullName>
    </submittedName>
</protein>
<accession>A0A915CWF5</accession>
<evidence type="ECO:0000313" key="3">
    <source>
        <dbReference type="Proteomes" id="UP000887574"/>
    </source>
</evidence>
<feature type="compositionally biased region" description="Basic and acidic residues" evidence="1">
    <location>
        <begin position="228"/>
        <end position="278"/>
    </location>
</feature>
<feature type="compositionally biased region" description="Basic and acidic residues" evidence="1">
    <location>
        <begin position="285"/>
        <end position="295"/>
    </location>
</feature>
<feature type="region of interest" description="Disordered" evidence="1">
    <location>
        <begin position="103"/>
        <end position="124"/>
    </location>
</feature>
<feature type="region of interest" description="Disordered" evidence="1">
    <location>
        <begin position="58"/>
        <end position="87"/>
    </location>
</feature>
<proteinExistence type="predicted"/>
<evidence type="ECO:0000259" key="2">
    <source>
        <dbReference type="SMART" id="SM01083"/>
    </source>
</evidence>
<dbReference type="WBParaSite" id="jg13074">
    <property type="protein sequence ID" value="jg13074"/>
    <property type="gene ID" value="jg13074"/>
</dbReference>
<dbReference type="Pfam" id="PF10197">
    <property type="entry name" value="Cir_N"/>
    <property type="match status" value="1"/>
</dbReference>
<evidence type="ECO:0000256" key="1">
    <source>
        <dbReference type="SAM" id="MobiDB-lite"/>
    </source>
</evidence>
<feature type="compositionally biased region" description="Basic residues" evidence="1">
    <location>
        <begin position="189"/>
        <end position="219"/>
    </location>
</feature>
<organism evidence="3 4">
    <name type="scientific">Ditylenchus dipsaci</name>
    <dbReference type="NCBI Taxonomy" id="166011"/>
    <lineage>
        <taxon>Eukaryota</taxon>
        <taxon>Metazoa</taxon>
        <taxon>Ecdysozoa</taxon>
        <taxon>Nematoda</taxon>
        <taxon>Chromadorea</taxon>
        <taxon>Rhabditida</taxon>
        <taxon>Tylenchina</taxon>
        <taxon>Tylenchomorpha</taxon>
        <taxon>Sphaerularioidea</taxon>
        <taxon>Anguinidae</taxon>
        <taxon>Anguininae</taxon>
        <taxon>Ditylenchus</taxon>
    </lineage>
</organism>
<name>A0A915CWF5_9BILA</name>
<sequence length="308" mass="35721">MNILPKKKWHVRTKENMARVRRDEAKAAAEQQAIDERVKLADHEDRIRRLKTRNSANYGPAFFTAKQSTSTADPDEESQNNEGVSGGQSAHVNLFAELEEQERKNLGQGNKEYAAEKKKEGDEWESKMGIMKRFAEDTKEFSKEKYWWENIPIVREPLAGKKDTEAVLSVPKPLANISAVSSKEIKVLQKPRKESKKSHKKHHKHDKHDKSKKHKRKHSGSSSESLSESERKPLKKSASDKGRSKLEKLRAERLEREKIEKQRAIDLLKPKKEPEQEIRSGGQQKKLELETERSRKYNPQFNPEFVRK</sequence>
<evidence type="ECO:0000313" key="4">
    <source>
        <dbReference type="WBParaSite" id="jg13074"/>
    </source>
</evidence>